<proteinExistence type="predicted"/>
<dbReference type="RefSeq" id="WP_004808309.1">
    <property type="nucleotide sequence ID" value="NZ_CP118946.1"/>
</dbReference>
<gene>
    <name evidence="2" type="ORF">CYJ19_02155</name>
</gene>
<evidence type="ECO:0000313" key="2">
    <source>
        <dbReference type="EMBL" id="PKY73410.1"/>
    </source>
</evidence>
<dbReference type="Proteomes" id="UP000235122">
    <property type="component" value="Unassembled WGS sequence"/>
</dbReference>
<keyword evidence="1" id="KW-0812">Transmembrane</keyword>
<feature type="transmembrane region" description="Helical" evidence="1">
    <location>
        <begin position="6"/>
        <end position="28"/>
    </location>
</feature>
<dbReference type="AlphaFoldDB" id="A0A2I1IQL4"/>
<evidence type="ECO:0000313" key="3">
    <source>
        <dbReference type="Proteomes" id="UP000235122"/>
    </source>
</evidence>
<comment type="caution">
    <text evidence="2">The sequence shown here is derived from an EMBL/GenBank/DDBJ whole genome shotgun (WGS) entry which is preliminary data.</text>
</comment>
<keyword evidence="3" id="KW-1185">Reference proteome</keyword>
<dbReference type="STRING" id="33007.HMPREF3198_00117"/>
<keyword evidence="1" id="KW-0472">Membrane</keyword>
<accession>A0A2I1IQL4</accession>
<name>A0A2I1IQL4_9ACTO</name>
<reference evidence="2 3" key="1">
    <citation type="submission" date="2017-12" db="EMBL/GenBank/DDBJ databases">
        <title>Phylogenetic diversity of female urinary microbiome.</title>
        <authorList>
            <person name="Thomas-White K."/>
            <person name="Wolfe A.J."/>
        </authorList>
    </citation>
    <scope>NUCLEOTIDE SEQUENCE [LARGE SCALE GENOMIC DNA]</scope>
    <source>
        <strain evidence="2 3">UMB0402</strain>
    </source>
</reference>
<organism evidence="2 3">
    <name type="scientific">Winkia neuii</name>
    <dbReference type="NCBI Taxonomy" id="33007"/>
    <lineage>
        <taxon>Bacteria</taxon>
        <taxon>Bacillati</taxon>
        <taxon>Actinomycetota</taxon>
        <taxon>Actinomycetes</taxon>
        <taxon>Actinomycetales</taxon>
        <taxon>Actinomycetaceae</taxon>
        <taxon>Winkia</taxon>
    </lineage>
</organism>
<sequence length="122" mass="13806">MSGFIDALATLGGFGGFAAFITAIAGVVKIKRVEHSNKKIEKAACETREQLETNHGSSLRDAVNRIERMQKEQDRRFDLLLDQVKSLGHQVGDYRREQAIAAEDLHARMRNLELRTEKCNKH</sequence>
<evidence type="ECO:0008006" key="4">
    <source>
        <dbReference type="Google" id="ProtNLM"/>
    </source>
</evidence>
<dbReference type="EMBL" id="PKKO01000001">
    <property type="protein sequence ID" value="PKY73410.1"/>
    <property type="molecule type" value="Genomic_DNA"/>
</dbReference>
<protein>
    <recommendedName>
        <fullName evidence="4">DUF2746 domain-containing protein</fullName>
    </recommendedName>
</protein>
<evidence type="ECO:0000256" key="1">
    <source>
        <dbReference type="SAM" id="Phobius"/>
    </source>
</evidence>
<keyword evidence="1" id="KW-1133">Transmembrane helix</keyword>